<accession>A0AAV5VFC9</accession>
<proteinExistence type="predicted"/>
<gene>
    <name evidence="2" type="ORF">PFISCL1PPCAC_9368</name>
</gene>
<feature type="domain" description="F-box" evidence="1">
    <location>
        <begin position="17"/>
        <end position="50"/>
    </location>
</feature>
<comment type="caution">
    <text evidence="2">The sequence shown here is derived from an EMBL/GenBank/DDBJ whole genome shotgun (WGS) entry which is preliminary data.</text>
</comment>
<dbReference type="SUPFAM" id="SSF81383">
    <property type="entry name" value="F-box domain"/>
    <property type="match status" value="1"/>
</dbReference>
<reference evidence="2" key="1">
    <citation type="submission" date="2023-10" db="EMBL/GenBank/DDBJ databases">
        <title>Genome assembly of Pristionchus species.</title>
        <authorList>
            <person name="Yoshida K."/>
            <person name="Sommer R.J."/>
        </authorList>
    </citation>
    <scope>NUCLEOTIDE SEQUENCE</scope>
    <source>
        <strain evidence="2">RS5133</strain>
    </source>
</reference>
<evidence type="ECO:0000259" key="1">
    <source>
        <dbReference type="Pfam" id="PF00646"/>
    </source>
</evidence>
<protein>
    <recommendedName>
        <fullName evidence="1">F-box domain-containing protein</fullName>
    </recommendedName>
</protein>
<evidence type="ECO:0000313" key="2">
    <source>
        <dbReference type="EMBL" id="GMT18071.1"/>
    </source>
</evidence>
<dbReference type="CDD" id="cd09917">
    <property type="entry name" value="F-box_SF"/>
    <property type="match status" value="1"/>
</dbReference>
<organism evidence="2 3">
    <name type="scientific">Pristionchus fissidentatus</name>
    <dbReference type="NCBI Taxonomy" id="1538716"/>
    <lineage>
        <taxon>Eukaryota</taxon>
        <taxon>Metazoa</taxon>
        <taxon>Ecdysozoa</taxon>
        <taxon>Nematoda</taxon>
        <taxon>Chromadorea</taxon>
        <taxon>Rhabditida</taxon>
        <taxon>Rhabditina</taxon>
        <taxon>Diplogasteromorpha</taxon>
        <taxon>Diplogasteroidea</taxon>
        <taxon>Neodiplogasteridae</taxon>
        <taxon>Pristionchus</taxon>
    </lineage>
</organism>
<dbReference type="AlphaFoldDB" id="A0AAV5VFC9"/>
<sequence length="111" mass="12564">AKRSKTSFGGLKKSSFLEDLPTELQHKIISYCTESVGNMRFVNKAWNGIVLGALETPSILPSMNLRIEFQTFGDSLEVTVDISNRDGACFQQLRQLVLKMAQLNDRMRIIR</sequence>
<dbReference type="InterPro" id="IPR036047">
    <property type="entry name" value="F-box-like_dom_sf"/>
</dbReference>
<evidence type="ECO:0000313" key="3">
    <source>
        <dbReference type="Proteomes" id="UP001432322"/>
    </source>
</evidence>
<feature type="non-terminal residue" evidence="2">
    <location>
        <position position="111"/>
    </location>
</feature>
<feature type="non-terminal residue" evidence="2">
    <location>
        <position position="1"/>
    </location>
</feature>
<keyword evidence="3" id="KW-1185">Reference proteome</keyword>
<dbReference type="Proteomes" id="UP001432322">
    <property type="component" value="Unassembled WGS sequence"/>
</dbReference>
<dbReference type="InterPro" id="IPR001810">
    <property type="entry name" value="F-box_dom"/>
</dbReference>
<dbReference type="EMBL" id="BTSY01000003">
    <property type="protein sequence ID" value="GMT18071.1"/>
    <property type="molecule type" value="Genomic_DNA"/>
</dbReference>
<dbReference type="Pfam" id="PF00646">
    <property type="entry name" value="F-box"/>
    <property type="match status" value="1"/>
</dbReference>
<name>A0AAV5VFC9_9BILA</name>